<evidence type="ECO:0000256" key="3">
    <source>
        <dbReference type="ARBA" id="ARBA00022989"/>
    </source>
</evidence>
<name>A0ABQ5TD01_9CAUL</name>
<sequence length="109" mass="11763">MIGRPLLGLHETAEEPEMSDLIANIVGSAAAVCSITSFAPQAIKIWKERDASSVSLKTYSLTVTCFVLWVVYGVMTQAWPVTIANACALVMASGVLAMKWRFRDGDPDA</sequence>
<feature type="transmembrane region" description="Helical" evidence="5">
    <location>
        <begin position="21"/>
        <end position="42"/>
    </location>
</feature>
<dbReference type="Pfam" id="PF04193">
    <property type="entry name" value="PQ-loop"/>
    <property type="match status" value="1"/>
</dbReference>
<reference evidence="6" key="2">
    <citation type="submission" date="2023-01" db="EMBL/GenBank/DDBJ databases">
        <authorList>
            <person name="Sun Q."/>
            <person name="Evtushenko L."/>
        </authorList>
    </citation>
    <scope>NUCLEOTIDE SEQUENCE</scope>
    <source>
        <strain evidence="6">VKM B-1499</strain>
    </source>
</reference>
<evidence type="ECO:0000256" key="5">
    <source>
        <dbReference type="SAM" id="Phobius"/>
    </source>
</evidence>
<evidence type="ECO:0000256" key="2">
    <source>
        <dbReference type="ARBA" id="ARBA00022692"/>
    </source>
</evidence>
<evidence type="ECO:0008006" key="8">
    <source>
        <dbReference type="Google" id="ProtNLM"/>
    </source>
</evidence>
<evidence type="ECO:0000256" key="4">
    <source>
        <dbReference type="ARBA" id="ARBA00023136"/>
    </source>
</evidence>
<dbReference type="Gene3D" id="1.20.1280.290">
    <property type="match status" value="1"/>
</dbReference>
<comment type="caution">
    <text evidence="6">The sequence shown here is derived from an EMBL/GenBank/DDBJ whole genome shotgun (WGS) entry which is preliminary data.</text>
</comment>
<organism evidence="6 7">
    <name type="scientific">Brevundimonas intermedia</name>
    <dbReference type="NCBI Taxonomy" id="74315"/>
    <lineage>
        <taxon>Bacteria</taxon>
        <taxon>Pseudomonadati</taxon>
        <taxon>Pseudomonadota</taxon>
        <taxon>Alphaproteobacteria</taxon>
        <taxon>Caulobacterales</taxon>
        <taxon>Caulobacteraceae</taxon>
        <taxon>Brevundimonas</taxon>
    </lineage>
</organism>
<dbReference type="InterPro" id="IPR047662">
    <property type="entry name" value="SemiSWEET"/>
</dbReference>
<comment type="subcellular location">
    <subcellularLocation>
        <location evidence="1">Membrane</location>
        <topology evidence="1">Multi-pass membrane protein</topology>
    </subcellularLocation>
</comment>
<reference evidence="6" key="1">
    <citation type="journal article" date="2014" name="Int. J. Syst. Evol. Microbiol.">
        <title>Complete genome of a new Firmicutes species belonging to the dominant human colonic microbiota ('Ruminococcus bicirculans') reveals two chromosomes and a selective capacity to utilize plant glucans.</title>
        <authorList>
            <consortium name="NISC Comparative Sequencing Program"/>
            <person name="Wegmann U."/>
            <person name="Louis P."/>
            <person name="Goesmann A."/>
            <person name="Henrissat B."/>
            <person name="Duncan S.H."/>
            <person name="Flint H.J."/>
        </authorList>
    </citation>
    <scope>NUCLEOTIDE SEQUENCE</scope>
    <source>
        <strain evidence="6">VKM B-1499</strain>
    </source>
</reference>
<accession>A0ABQ5TD01</accession>
<evidence type="ECO:0000256" key="1">
    <source>
        <dbReference type="ARBA" id="ARBA00004141"/>
    </source>
</evidence>
<gene>
    <name evidence="6" type="ORF">GCM10017620_32560</name>
</gene>
<keyword evidence="3 5" id="KW-1133">Transmembrane helix</keyword>
<evidence type="ECO:0000313" key="6">
    <source>
        <dbReference type="EMBL" id="GLK50282.1"/>
    </source>
</evidence>
<feature type="transmembrane region" description="Helical" evidence="5">
    <location>
        <begin position="54"/>
        <end position="72"/>
    </location>
</feature>
<keyword evidence="4 5" id="KW-0472">Membrane</keyword>
<protein>
    <recommendedName>
        <fullName evidence="8">PQ-loop repeat-containing protein</fullName>
    </recommendedName>
</protein>
<dbReference type="Proteomes" id="UP001143509">
    <property type="component" value="Unassembled WGS sequence"/>
</dbReference>
<evidence type="ECO:0000313" key="7">
    <source>
        <dbReference type="Proteomes" id="UP001143509"/>
    </source>
</evidence>
<dbReference type="EMBL" id="BSFD01000011">
    <property type="protein sequence ID" value="GLK50282.1"/>
    <property type="molecule type" value="Genomic_DNA"/>
</dbReference>
<keyword evidence="7" id="KW-1185">Reference proteome</keyword>
<proteinExistence type="predicted"/>
<dbReference type="NCBIfam" id="NF037968">
    <property type="entry name" value="SemiSWEET_2"/>
    <property type="match status" value="1"/>
</dbReference>
<keyword evidence="2 5" id="KW-0812">Transmembrane</keyword>
<dbReference type="InterPro" id="IPR006603">
    <property type="entry name" value="PQ-loop_rpt"/>
</dbReference>